<gene>
    <name evidence="1" type="ORF">C7Y47_00315</name>
</gene>
<organism evidence="1 2">
    <name type="scientific">Lysinibacillus sphaericus</name>
    <name type="common">Bacillus sphaericus</name>
    <dbReference type="NCBI Taxonomy" id="1421"/>
    <lineage>
        <taxon>Bacteria</taxon>
        <taxon>Bacillati</taxon>
        <taxon>Bacillota</taxon>
        <taxon>Bacilli</taxon>
        <taxon>Bacillales</taxon>
        <taxon>Bacillaceae</taxon>
        <taxon>Lysinibacillus</taxon>
    </lineage>
</organism>
<keyword evidence="1" id="KW-0808">Transferase</keyword>
<dbReference type="InterPro" id="IPR029044">
    <property type="entry name" value="Nucleotide-diphossugar_trans"/>
</dbReference>
<dbReference type="SUPFAM" id="SSF53448">
    <property type="entry name" value="Nucleotide-diphospho-sugar transferases"/>
    <property type="match status" value="1"/>
</dbReference>
<accession>A0A544V1B3</accession>
<protein>
    <submittedName>
        <fullName evidence="1">Glycosyl transferase family 2</fullName>
    </submittedName>
</protein>
<dbReference type="Proteomes" id="UP000317944">
    <property type="component" value="Unassembled WGS sequence"/>
</dbReference>
<name>A0A544V1B3_LYSSH</name>
<dbReference type="OrthoDB" id="183314at2"/>
<dbReference type="Gene3D" id="3.90.550.10">
    <property type="entry name" value="Spore Coat Polysaccharide Biosynthesis Protein SpsA, Chain A"/>
    <property type="match status" value="1"/>
</dbReference>
<dbReference type="AlphaFoldDB" id="A0A544V1B3"/>
<dbReference type="GO" id="GO:0016740">
    <property type="term" value="F:transferase activity"/>
    <property type="evidence" value="ECO:0007669"/>
    <property type="project" value="UniProtKB-KW"/>
</dbReference>
<proteinExistence type="predicted"/>
<sequence length="223" mass="26998">MVVKNEGDRYLKRALMQHKPFINAAVIIDDASTDDTISICKEVLTGIPLKIVENKESRFFNEITLRKQQWEETIQTNPDWILNLDSDEMMESSFLTQYEIITNQQMYDAVYFRLYDMWNDSHYREDKYWYAHRTFRPFLVRFKPTDQYVWKETAQHCGRFPLNIFEYKHFYSTVKIQHYGWSTEKDRKAKYERYMELDNGGVYGCLEQYHSILDKDPNLIKWG</sequence>
<evidence type="ECO:0000313" key="1">
    <source>
        <dbReference type="EMBL" id="TQR39878.1"/>
    </source>
</evidence>
<evidence type="ECO:0000313" key="2">
    <source>
        <dbReference type="Proteomes" id="UP000317944"/>
    </source>
</evidence>
<comment type="caution">
    <text evidence="1">The sequence shown here is derived from an EMBL/GenBank/DDBJ whole genome shotgun (WGS) entry which is preliminary data.</text>
</comment>
<dbReference type="EMBL" id="SADV01000001">
    <property type="protein sequence ID" value="TQR39878.1"/>
    <property type="molecule type" value="Genomic_DNA"/>
</dbReference>
<reference evidence="1 2" key="1">
    <citation type="submission" date="2018-03" db="EMBL/GenBank/DDBJ databases">
        <title>Aerobic endospore-forming bacteria genome sequencing and assembly.</title>
        <authorList>
            <person name="Cavalcante D.A."/>
            <person name="Driks A."/>
            <person name="Putonti C."/>
            <person name="De-Souza M.T."/>
        </authorList>
    </citation>
    <scope>NUCLEOTIDE SEQUENCE [LARGE SCALE GENOMIC DNA]</scope>
    <source>
        <strain evidence="1 2">SDF0037</strain>
    </source>
</reference>